<feature type="region of interest" description="Disordered" evidence="1">
    <location>
        <begin position="64"/>
        <end position="85"/>
    </location>
</feature>
<protein>
    <submittedName>
        <fullName evidence="2">Uncharacterized protein</fullName>
    </submittedName>
</protein>
<dbReference type="AlphaFoldDB" id="A0A3M6TQD7"/>
<organism evidence="2 3">
    <name type="scientific">Pocillopora damicornis</name>
    <name type="common">Cauliflower coral</name>
    <name type="synonym">Millepora damicornis</name>
    <dbReference type="NCBI Taxonomy" id="46731"/>
    <lineage>
        <taxon>Eukaryota</taxon>
        <taxon>Metazoa</taxon>
        <taxon>Cnidaria</taxon>
        <taxon>Anthozoa</taxon>
        <taxon>Hexacorallia</taxon>
        <taxon>Scleractinia</taxon>
        <taxon>Astrocoeniina</taxon>
        <taxon>Pocilloporidae</taxon>
        <taxon>Pocillopora</taxon>
    </lineage>
</organism>
<dbReference type="EMBL" id="RCHS01003157">
    <property type="protein sequence ID" value="RMX43647.1"/>
    <property type="molecule type" value="Genomic_DNA"/>
</dbReference>
<dbReference type="Proteomes" id="UP000275408">
    <property type="component" value="Unassembled WGS sequence"/>
</dbReference>
<evidence type="ECO:0000256" key="1">
    <source>
        <dbReference type="SAM" id="MobiDB-lite"/>
    </source>
</evidence>
<accession>A0A3M6TQD7</accession>
<reference evidence="2 3" key="1">
    <citation type="journal article" date="2018" name="Sci. Rep.">
        <title>Comparative analysis of the Pocillopora damicornis genome highlights role of immune system in coral evolution.</title>
        <authorList>
            <person name="Cunning R."/>
            <person name="Bay R.A."/>
            <person name="Gillette P."/>
            <person name="Baker A.C."/>
            <person name="Traylor-Knowles N."/>
        </authorList>
    </citation>
    <scope>NUCLEOTIDE SEQUENCE [LARGE SCALE GENOMIC DNA]</scope>
    <source>
        <strain evidence="2">RSMAS</strain>
        <tissue evidence="2">Whole animal</tissue>
    </source>
</reference>
<evidence type="ECO:0000313" key="2">
    <source>
        <dbReference type="EMBL" id="RMX43647.1"/>
    </source>
</evidence>
<comment type="caution">
    <text evidence="2">The sequence shown here is derived from an EMBL/GenBank/DDBJ whole genome shotgun (WGS) entry which is preliminary data.</text>
</comment>
<feature type="region of interest" description="Disordered" evidence="1">
    <location>
        <begin position="1"/>
        <end position="35"/>
    </location>
</feature>
<proteinExistence type="predicted"/>
<feature type="compositionally biased region" description="Acidic residues" evidence="1">
    <location>
        <begin position="1"/>
        <end position="10"/>
    </location>
</feature>
<keyword evidence="3" id="KW-1185">Reference proteome</keyword>
<evidence type="ECO:0000313" key="3">
    <source>
        <dbReference type="Proteomes" id="UP000275408"/>
    </source>
</evidence>
<name>A0A3M6TQD7_POCDA</name>
<feature type="compositionally biased region" description="Basic and acidic residues" evidence="1">
    <location>
        <begin position="11"/>
        <end position="26"/>
    </location>
</feature>
<gene>
    <name evidence="2" type="ORF">pdam_00023388</name>
</gene>
<sequence length="85" mass="9557">MIELLGIEDDVTGKSKMQKEGGEQRARNPSSDRSQQILSEIRQMKSEIHDLKGRVNAQCDQVAKPNWGRPHYRGHGGGYQPKNPS</sequence>